<reference evidence="2" key="1">
    <citation type="submission" date="2021-01" db="UniProtKB">
        <authorList>
            <consortium name="EnsemblPlants"/>
        </authorList>
    </citation>
    <scope>IDENTIFICATION</scope>
</reference>
<accession>A0A7N0UL92</accession>
<organism evidence="2 3">
    <name type="scientific">Kalanchoe fedtschenkoi</name>
    <name type="common">Lavender scallops</name>
    <name type="synonym">South American air plant</name>
    <dbReference type="NCBI Taxonomy" id="63787"/>
    <lineage>
        <taxon>Eukaryota</taxon>
        <taxon>Viridiplantae</taxon>
        <taxon>Streptophyta</taxon>
        <taxon>Embryophyta</taxon>
        <taxon>Tracheophyta</taxon>
        <taxon>Spermatophyta</taxon>
        <taxon>Magnoliopsida</taxon>
        <taxon>eudicotyledons</taxon>
        <taxon>Gunneridae</taxon>
        <taxon>Pentapetalae</taxon>
        <taxon>Saxifragales</taxon>
        <taxon>Crassulaceae</taxon>
        <taxon>Kalanchoe</taxon>
    </lineage>
</organism>
<dbReference type="Proteomes" id="UP000594263">
    <property type="component" value="Unplaced"/>
</dbReference>
<dbReference type="GO" id="GO:0010274">
    <property type="term" value="P:hydrotropism"/>
    <property type="evidence" value="ECO:0007669"/>
    <property type="project" value="InterPro"/>
</dbReference>
<protein>
    <submittedName>
        <fullName evidence="2">Uncharacterized protein</fullName>
    </submittedName>
</protein>
<name>A0A7N0UL92_KALFE</name>
<feature type="compositionally biased region" description="Acidic residues" evidence="1">
    <location>
        <begin position="31"/>
        <end position="40"/>
    </location>
</feature>
<evidence type="ECO:0000313" key="3">
    <source>
        <dbReference type="Proteomes" id="UP000594263"/>
    </source>
</evidence>
<feature type="region of interest" description="Disordered" evidence="1">
    <location>
        <begin position="27"/>
        <end position="50"/>
    </location>
</feature>
<dbReference type="Gramene" id="Kaladp0073s0035.1.v1.1">
    <property type="protein sequence ID" value="Kaladp0073s0035.1.v1.1.CDS.1"/>
    <property type="gene ID" value="Kaladp0073s0035.v1.1"/>
</dbReference>
<dbReference type="NCBIfam" id="TIGR01570">
    <property type="entry name" value="A_thal_3588"/>
    <property type="match status" value="1"/>
</dbReference>
<dbReference type="PANTHER" id="PTHR31696">
    <property type="entry name" value="PROTEIN MIZU-KUSSEI 1"/>
    <property type="match status" value="1"/>
</dbReference>
<keyword evidence="3" id="KW-1185">Reference proteome</keyword>
<sequence length="267" mass="29877">MRTIMAAKSSGESSFSFSRRYFHWRRKSEEDAGQEGDEETQTSNSSSHVCERLKEYEVKIPPLPLKPVGEPKPKSKIQTLSVSKLRTALTHFTQSRPHSQATHLGTKVVGTLFGYRRGHVHFAFQRDPRSSPALLIELATPTASLVKEMSSGLVRIALECDRKNVKKSTLKLVEEPVWRAYCNGKKCGYGLKRECKSEEWIGKVLQAVEKVSMGAGVLPGDGCELGELMYMRAKFERVVGSRDSEAFYMMNPDGCGGPELSIYLLRV</sequence>
<evidence type="ECO:0000256" key="1">
    <source>
        <dbReference type="SAM" id="MobiDB-lite"/>
    </source>
</evidence>
<proteinExistence type="predicted"/>
<dbReference type="InterPro" id="IPR006460">
    <property type="entry name" value="MIZ1-like_pln"/>
</dbReference>
<dbReference type="PANTHER" id="PTHR31696:SF14">
    <property type="entry name" value="PROTEIN MIZU-KUSSEI 1"/>
    <property type="match status" value="1"/>
</dbReference>
<dbReference type="EnsemblPlants" id="Kaladp0073s0035.1.v1.1">
    <property type="protein sequence ID" value="Kaladp0073s0035.1.v1.1.CDS.1"/>
    <property type="gene ID" value="Kaladp0073s0035.v1.1"/>
</dbReference>
<dbReference type="OMA" id="VLPGNWN"/>
<dbReference type="Pfam" id="PF04759">
    <property type="entry name" value="DUF617"/>
    <property type="match status" value="1"/>
</dbReference>
<evidence type="ECO:0000313" key="2">
    <source>
        <dbReference type="EnsemblPlants" id="Kaladp0073s0035.1.v1.1.CDS.1"/>
    </source>
</evidence>
<dbReference type="AlphaFoldDB" id="A0A7N0UL92"/>